<dbReference type="GO" id="GO:0101031">
    <property type="term" value="C:protein folding chaperone complex"/>
    <property type="evidence" value="ECO:0007669"/>
    <property type="project" value="UniProtKB-ARBA"/>
</dbReference>
<dbReference type="GO" id="GO:0051131">
    <property type="term" value="P:chaperone-mediated protein complex assembly"/>
    <property type="evidence" value="ECO:0007669"/>
    <property type="project" value="TreeGrafter"/>
</dbReference>
<dbReference type="PANTHER" id="PTHR22932">
    <property type="entry name" value="TELOMERASE-BINDING PROTEIN P23 HSP90 CO-CHAPERONE"/>
    <property type="match status" value="1"/>
</dbReference>
<protein>
    <recommendedName>
        <fullName evidence="2">Co-chaperone protein p23</fullName>
    </recommendedName>
</protein>
<evidence type="ECO:0000259" key="3">
    <source>
        <dbReference type="PROSITE" id="PS51203"/>
    </source>
</evidence>
<comment type="subcellular location">
    <subcellularLocation>
        <location evidence="2">Cytoplasm</location>
    </subcellularLocation>
    <subcellularLocation>
        <location evidence="2">Nucleus</location>
    </subcellularLocation>
</comment>
<gene>
    <name evidence="4" type="ORF">RND71_036048</name>
</gene>
<comment type="caution">
    <text evidence="4">The sequence shown here is derived from an EMBL/GenBank/DDBJ whole genome shotgun (WGS) entry which is preliminary data.</text>
</comment>
<sequence length="182" mass="20752">MCSHQPEVLWAQRSEKVYLTISLPDAKDVSLKCEPNGVFNFSAVGVHGDSFSVTLQLYGNISPECKTNIGLRNILCPIQKEQKGWWPRLLKSEEKPAPYLKVDWNKWCDEDDEEYSDSDDDGVAKMMKAAMMEECSYLPDGFFPPLNDIYIAVDVLVYSDYLLAQKADKNLPERLDEIRTSC</sequence>
<dbReference type="InterPro" id="IPR008978">
    <property type="entry name" value="HSP20-like_chaperone"/>
</dbReference>
<proteinExistence type="inferred from homology"/>
<dbReference type="PROSITE" id="PS51203">
    <property type="entry name" value="CS"/>
    <property type="match status" value="1"/>
</dbReference>
<keyword evidence="2" id="KW-0539">Nucleus</keyword>
<dbReference type="GO" id="GO:0009408">
    <property type="term" value="P:response to heat"/>
    <property type="evidence" value="ECO:0007669"/>
    <property type="project" value="UniProtKB-ARBA"/>
</dbReference>
<dbReference type="Pfam" id="PF04969">
    <property type="entry name" value="CS"/>
    <property type="match status" value="1"/>
</dbReference>
<dbReference type="GO" id="GO:0005829">
    <property type="term" value="C:cytosol"/>
    <property type="evidence" value="ECO:0007669"/>
    <property type="project" value="TreeGrafter"/>
</dbReference>
<dbReference type="GO" id="GO:0005634">
    <property type="term" value="C:nucleus"/>
    <property type="evidence" value="ECO:0007669"/>
    <property type="project" value="UniProtKB-SubCell"/>
</dbReference>
<reference evidence="4" key="1">
    <citation type="submission" date="2023-12" db="EMBL/GenBank/DDBJ databases">
        <title>Genome assembly of Anisodus tanguticus.</title>
        <authorList>
            <person name="Wang Y.-J."/>
        </authorList>
    </citation>
    <scope>NUCLEOTIDE SEQUENCE</scope>
    <source>
        <strain evidence="4">KB-2021</strain>
        <tissue evidence="4">Leaf</tissue>
    </source>
</reference>
<keyword evidence="5" id="KW-1185">Reference proteome</keyword>
<dbReference type="GO" id="GO:0006457">
    <property type="term" value="P:protein folding"/>
    <property type="evidence" value="ECO:0007669"/>
    <property type="project" value="TreeGrafter"/>
</dbReference>
<evidence type="ECO:0000256" key="1">
    <source>
        <dbReference type="ARBA" id="ARBA00025733"/>
    </source>
</evidence>
<dbReference type="GO" id="GO:0051879">
    <property type="term" value="F:Hsp90 protein binding"/>
    <property type="evidence" value="ECO:0007669"/>
    <property type="project" value="UniProtKB-UniRule"/>
</dbReference>
<dbReference type="SUPFAM" id="SSF49764">
    <property type="entry name" value="HSP20-like chaperones"/>
    <property type="match status" value="1"/>
</dbReference>
<comment type="function">
    <text evidence="2">Acts as a co-chaperone for HSP90.</text>
</comment>
<dbReference type="Proteomes" id="UP001291623">
    <property type="component" value="Unassembled WGS sequence"/>
</dbReference>
<keyword evidence="2" id="KW-0963">Cytoplasm</keyword>
<dbReference type="GO" id="GO:0051087">
    <property type="term" value="F:protein-folding chaperone binding"/>
    <property type="evidence" value="ECO:0007669"/>
    <property type="project" value="UniProtKB-ARBA"/>
</dbReference>
<dbReference type="CDD" id="cd06465">
    <property type="entry name" value="p23_hB-ind1_like"/>
    <property type="match status" value="1"/>
</dbReference>
<organism evidence="4 5">
    <name type="scientific">Anisodus tanguticus</name>
    <dbReference type="NCBI Taxonomy" id="243964"/>
    <lineage>
        <taxon>Eukaryota</taxon>
        <taxon>Viridiplantae</taxon>
        <taxon>Streptophyta</taxon>
        <taxon>Embryophyta</taxon>
        <taxon>Tracheophyta</taxon>
        <taxon>Spermatophyta</taxon>
        <taxon>Magnoliopsida</taxon>
        <taxon>eudicotyledons</taxon>
        <taxon>Gunneridae</taxon>
        <taxon>Pentapetalae</taxon>
        <taxon>asterids</taxon>
        <taxon>lamiids</taxon>
        <taxon>Solanales</taxon>
        <taxon>Solanaceae</taxon>
        <taxon>Solanoideae</taxon>
        <taxon>Hyoscyameae</taxon>
        <taxon>Anisodus</taxon>
    </lineage>
</organism>
<dbReference type="FunFam" id="2.60.40.790:FF:000013">
    <property type="entry name" value="Very-long-chain (3R)-3-hydroxyacyl-CoA dehydratase"/>
    <property type="match status" value="1"/>
</dbReference>
<evidence type="ECO:0000313" key="5">
    <source>
        <dbReference type="Proteomes" id="UP001291623"/>
    </source>
</evidence>
<evidence type="ECO:0000313" key="4">
    <source>
        <dbReference type="EMBL" id="KAK4345872.1"/>
    </source>
</evidence>
<dbReference type="AlphaFoldDB" id="A0AAE1R8S6"/>
<dbReference type="InterPro" id="IPR045250">
    <property type="entry name" value="p23-like"/>
</dbReference>
<name>A0AAE1R8S6_9SOLA</name>
<comment type="similarity">
    <text evidence="1 2">Belongs to the p23/wos2 family.</text>
</comment>
<dbReference type="PANTHER" id="PTHR22932:SF1">
    <property type="entry name" value="CO-CHAPERONE PROTEIN DAF-41"/>
    <property type="match status" value="1"/>
</dbReference>
<feature type="domain" description="CS" evidence="3">
    <location>
        <begin position="3"/>
        <end position="90"/>
    </location>
</feature>
<keyword evidence="2" id="KW-0143">Chaperone</keyword>
<dbReference type="InterPro" id="IPR007052">
    <property type="entry name" value="CS_dom"/>
</dbReference>
<dbReference type="EMBL" id="JAVYJV010000019">
    <property type="protein sequence ID" value="KAK4345872.1"/>
    <property type="molecule type" value="Genomic_DNA"/>
</dbReference>
<comment type="subunit">
    <text evidence="2">Interacts with HSP90 in an ATP-dependent manner.</text>
</comment>
<accession>A0AAE1R8S6</accession>
<dbReference type="Gene3D" id="2.60.40.790">
    <property type="match status" value="1"/>
</dbReference>
<evidence type="ECO:0000256" key="2">
    <source>
        <dbReference type="RuleBase" id="RU369032"/>
    </source>
</evidence>